<keyword evidence="12" id="KW-1185">Reference proteome</keyword>
<protein>
    <recommendedName>
        <fullName evidence="13">Era-type G domain-containing protein</fullName>
    </recommendedName>
</protein>
<keyword evidence="2 6" id="KW-0547">Nucleotide-binding</keyword>
<feature type="domain" description="KH type-2" evidence="9">
    <location>
        <begin position="343"/>
        <end position="429"/>
    </location>
</feature>
<evidence type="ECO:0000256" key="4">
    <source>
        <dbReference type="ARBA" id="ARBA00023134"/>
    </source>
</evidence>
<feature type="region of interest" description="G5" evidence="6">
    <location>
        <begin position="266"/>
        <end position="268"/>
    </location>
</feature>
<dbReference type="GO" id="GO:0005525">
    <property type="term" value="F:GTP binding"/>
    <property type="evidence" value="ECO:0007669"/>
    <property type="project" value="UniProtKB-UniRule"/>
</dbReference>
<dbReference type="CDD" id="cd22534">
    <property type="entry name" value="KH-II_Era"/>
    <property type="match status" value="1"/>
</dbReference>
<accession>A0A250XG08</accession>
<evidence type="ECO:0000313" key="11">
    <source>
        <dbReference type="EMBL" id="GAX81852.1"/>
    </source>
</evidence>
<comment type="caution">
    <text evidence="11">The sequence shown here is derived from an EMBL/GenBank/DDBJ whole genome shotgun (WGS) entry which is preliminary data.</text>
</comment>
<dbReference type="PRINTS" id="PR00326">
    <property type="entry name" value="GTP1OBG"/>
</dbReference>
<name>A0A250XG08_9CHLO</name>
<evidence type="ECO:0000256" key="2">
    <source>
        <dbReference type="ARBA" id="ARBA00022741"/>
    </source>
</evidence>
<dbReference type="GO" id="GO:0043024">
    <property type="term" value="F:ribosomal small subunit binding"/>
    <property type="evidence" value="ECO:0007669"/>
    <property type="project" value="TreeGrafter"/>
</dbReference>
<evidence type="ECO:0000259" key="9">
    <source>
        <dbReference type="PROSITE" id="PS50823"/>
    </source>
</evidence>
<evidence type="ECO:0000259" key="10">
    <source>
        <dbReference type="PROSITE" id="PS51713"/>
    </source>
</evidence>
<dbReference type="PANTHER" id="PTHR42698:SF2">
    <property type="entry name" value="GTPASE ERA-LIKE, CHLOROPLASTIC"/>
    <property type="match status" value="1"/>
</dbReference>
<proteinExistence type="inferred from homology"/>
<dbReference type="NCBIfam" id="NF000908">
    <property type="entry name" value="PRK00089.1"/>
    <property type="match status" value="1"/>
</dbReference>
<comment type="similarity">
    <text evidence="1 6 7">Belongs to the TRAFAC class TrmE-Era-EngA-EngB-Septin-like GTPase superfamily. Era GTPase family.</text>
</comment>
<dbReference type="NCBIfam" id="TIGR00436">
    <property type="entry name" value="era"/>
    <property type="match status" value="1"/>
</dbReference>
<feature type="region of interest" description="G4" evidence="6">
    <location>
        <begin position="237"/>
        <end position="240"/>
    </location>
</feature>
<dbReference type="InterPro" id="IPR030388">
    <property type="entry name" value="G_ERA_dom"/>
</dbReference>
<evidence type="ECO:0000256" key="8">
    <source>
        <dbReference type="SAM" id="MobiDB-lite"/>
    </source>
</evidence>
<dbReference type="SUPFAM" id="SSF52540">
    <property type="entry name" value="P-loop containing nucleoside triphosphate hydrolases"/>
    <property type="match status" value="1"/>
</dbReference>
<organism evidence="11 12">
    <name type="scientific">Chlamydomonas eustigma</name>
    <dbReference type="NCBI Taxonomy" id="1157962"/>
    <lineage>
        <taxon>Eukaryota</taxon>
        <taxon>Viridiplantae</taxon>
        <taxon>Chlorophyta</taxon>
        <taxon>core chlorophytes</taxon>
        <taxon>Chlorophyceae</taxon>
        <taxon>CS clade</taxon>
        <taxon>Chlamydomonadales</taxon>
        <taxon>Chlamydomonadaceae</taxon>
        <taxon>Chlamydomonas</taxon>
    </lineage>
</organism>
<feature type="domain" description="Era-type G" evidence="10">
    <location>
        <begin position="119"/>
        <end position="287"/>
    </location>
</feature>
<dbReference type="PROSITE" id="PS50823">
    <property type="entry name" value="KH_TYPE_2"/>
    <property type="match status" value="1"/>
</dbReference>
<dbReference type="Proteomes" id="UP000232323">
    <property type="component" value="Unassembled WGS sequence"/>
</dbReference>
<feature type="region of interest" description="G3" evidence="6">
    <location>
        <begin position="174"/>
        <end position="177"/>
    </location>
</feature>
<evidence type="ECO:0000256" key="3">
    <source>
        <dbReference type="ARBA" id="ARBA00022884"/>
    </source>
</evidence>
<dbReference type="InterPro" id="IPR009019">
    <property type="entry name" value="KH_sf_prok-type"/>
</dbReference>
<feature type="region of interest" description="G1" evidence="6">
    <location>
        <begin position="127"/>
        <end position="134"/>
    </location>
</feature>
<dbReference type="Pfam" id="PF01926">
    <property type="entry name" value="MMR_HSR1"/>
    <property type="match status" value="1"/>
</dbReference>
<keyword evidence="3 5" id="KW-0694">RNA-binding</keyword>
<dbReference type="SUPFAM" id="SSF54814">
    <property type="entry name" value="Prokaryotic type KH domain (KH-domain type II)"/>
    <property type="match status" value="1"/>
</dbReference>
<dbReference type="PROSITE" id="PS51713">
    <property type="entry name" value="G_ERA"/>
    <property type="match status" value="1"/>
</dbReference>
<dbReference type="GO" id="GO:0019843">
    <property type="term" value="F:rRNA binding"/>
    <property type="evidence" value="ECO:0007669"/>
    <property type="project" value="TreeGrafter"/>
</dbReference>
<reference evidence="11 12" key="1">
    <citation type="submission" date="2017-08" db="EMBL/GenBank/DDBJ databases">
        <title>Acidophilic green algal genome provides insights into adaptation to an acidic environment.</title>
        <authorList>
            <person name="Hirooka S."/>
            <person name="Hirose Y."/>
            <person name="Kanesaki Y."/>
            <person name="Higuchi S."/>
            <person name="Fujiwara T."/>
            <person name="Onuma R."/>
            <person name="Era A."/>
            <person name="Ohbayashi R."/>
            <person name="Uzuka A."/>
            <person name="Nozaki H."/>
            <person name="Yoshikawa H."/>
            <person name="Miyagishima S.Y."/>
        </authorList>
    </citation>
    <scope>NUCLEOTIDE SEQUENCE [LARGE SCALE GENOMIC DNA]</scope>
    <source>
        <strain evidence="11 12">NIES-2499</strain>
    </source>
</reference>
<dbReference type="InterPro" id="IPR006073">
    <property type="entry name" value="GTP-bd"/>
</dbReference>
<evidence type="ECO:0000256" key="1">
    <source>
        <dbReference type="ARBA" id="ARBA00007921"/>
    </source>
</evidence>
<evidence type="ECO:0008006" key="13">
    <source>
        <dbReference type="Google" id="ProtNLM"/>
    </source>
</evidence>
<dbReference type="Gene3D" id="3.40.50.300">
    <property type="entry name" value="P-loop containing nucleotide triphosphate hydrolases"/>
    <property type="match status" value="1"/>
</dbReference>
<dbReference type="STRING" id="1157962.A0A250XG08"/>
<dbReference type="OrthoDB" id="8954335at2759"/>
<sequence>MSCYARLFDEEAGPGPGSLRSNALELEEGDHEKNESEVVQNSGASAPRIERGRGQAAASGRGGGRTKMGNIVPRGDSKDFSIPKPSSFGSRNVILDEQDPMWAPTLTDEDLDADPPGHRSGYVAVIGKPNAGKSTLINAIVGQKLSIVSHKPQTTRHRIVGIASEKDYQMILFDTPGIIENKRNKLEERMMSAVVSSIQNSEAIIAVVDCSDHPEEALSMFQPGDDWKGPPMAVLLNKTDLMTPEKLSEVEDWYMKACKAEAVFKGSAMQNEGVKALKDWVVKKLPEGPTLYPKSVVSEQPERFFVAELIREQIFLLYSQEIPYSVQVHIKEFKERRQPKPLLRSLAASAASSKQTSQQSLLGSNETTAPQKAKDYISAAIMVEKESQVGILVGKNGVAMKKLGQQARVTIESFLERPVFLELSVEVSKSWRESKKELEKYGYFDSMYT</sequence>
<dbReference type="PANTHER" id="PTHR42698">
    <property type="entry name" value="GTPASE ERA"/>
    <property type="match status" value="1"/>
</dbReference>
<dbReference type="HAMAP" id="MF_00367">
    <property type="entry name" value="GTPase_Era"/>
    <property type="match status" value="1"/>
</dbReference>
<gene>
    <name evidence="11" type="ORF">CEUSTIGMA_g9280.t1</name>
</gene>
<dbReference type="AlphaFoldDB" id="A0A250XG08"/>
<dbReference type="InterPro" id="IPR015946">
    <property type="entry name" value="KH_dom-like_a/b"/>
</dbReference>
<dbReference type="CDD" id="cd04163">
    <property type="entry name" value="Era"/>
    <property type="match status" value="1"/>
</dbReference>
<evidence type="ECO:0000313" key="12">
    <source>
        <dbReference type="Proteomes" id="UP000232323"/>
    </source>
</evidence>
<dbReference type="InterPro" id="IPR005225">
    <property type="entry name" value="Small_GTP-bd"/>
</dbReference>
<dbReference type="InterPro" id="IPR004044">
    <property type="entry name" value="KH_dom_type_2"/>
</dbReference>
<dbReference type="InterPro" id="IPR027417">
    <property type="entry name" value="P-loop_NTPase"/>
</dbReference>
<dbReference type="GO" id="GO:0000028">
    <property type="term" value="P:ribosomal small subunit assembly"/>
    <property type="evidence" value="ECO:0007669"/>
    <property type="project" value="TreeGrafter"/>
</dbReference>
<dbReference type="Pfam" id="PF07650">
    <property type="entry name" value="KH_2"/>
    <property type="match status" value="1"/>
</dbReference>
<dbReference type="InterPro" id="IPR005662">
    <property type="entry name" value="GTPase_Era-like"/>
</dbReference>
<evidence type="ECO:0000256" key="7">
    <source>
        <dbReference type="RuleBase" id="RU003761"/>
    </source>
</evidence>
<dbReference type="Gene3D" id="3.30.300.20">
    <property type="match status" value="1"/>
</dbReference>
<feature type="region of interest" description="Disordered" evidence="8">
    <location>
        <begin position="1"/>
        <end position="91"/>
    </location>
</feature>
<dbReference type="NCBIfam" id="TIGR00231">
    <property type="entry name" value="small_GTP"/>
    <property type="match status" value="1"/>
</dbReference>
<evidence type="ECO:0000256" key="5">
    <source>
        <dbReference type="PROSITE-ProRule" id="PRU00118"/>
    </source>
</evidence>
<evidence type="ECO:0000256" key="6">
    <source>
        <dbReference type="PROSITE-ProRule" id="PRU01050"/>
    </source>
</evidence>
<dbReference type="EMBL" id="BEGY01000071">
    <property type="protein sequence ID" value="GAX81852.1"/>
    <property type="molecule type" value="Genomic_DNA"/>
</dbReference>
<keyword evidence="4 6" id="KW-0342">GTP-binding</keyword>
<feature type="region of interest" description="G2" evidence="6">
    <location>
        <begin position="153"/>
        <end position="157"/>
    </location>
</feature>